<dbReference type="EMBL" id="JARJCM010000193">
    <property type="protein sequence ID" value="KAJ7023174.1"/>
    <property type="molecule type" value="Genomic_DNA"/>
</dbReference>
<comment type="caution">
    <text evidence="1">The sequence shown here is derived from an EMBL/GenBank/DDBJ whole genome shotgun (WGS) entry which is preliminary data.</text>
</comment>
<gene>
    <name evidence="1" type="ORF">C8F04DRAFT_1193735</name>
</gene>
<evidence type="ECO:0000313" key="1">
    <source>
        <dbReference type="EMBL" id="KAJ7023174.1"/>
    </source>
</evidence>
<name>A0AAD6S941_9AGAR</name>
<keyword evidence="2" id="KW-1185">Reference proteome</keyword>
<proteinExistence type="predicted"/>
<organism evidence="1 2">
    <name type="scientific">Mycena alexandri</name>
    <dbReference type="NCBI Taxonomy" id="1745969"/>
    <lineage>
        <taxon>Eukaryota</taxon>
        <taxon>Fungi</taxon>
        <taxon>Dikarya</taxon>
        <taxon>Basidiomycota</taxon>
        <taxon>Agaricomycotina</taxon>
        <taxon>Agaricomycetes</taxon>
        <taxon>Agaricomycetidae</taxon>
        <taxon>Agaricales</taxon>
        <taxon>Marasmiineae</taxon>
        <taxon>Mycenaceae</taxon>
        <taxon>Mycena</taxon>
    </lineage>
</organism>
<dbReference type="AlphaFoldDB" id="A0AAD6S941"/>
<protein>
    <submittedName>
        <fullName evidence="1">Uncharacterized protein</fullName>
    </submittedName>
</protein>
<reference evidence="1" key="1">
    <citation type="submission" date="2023-03" db="EMBL/GenBank/DDBJ databases">
        <title>Massive genome expansion in bonnet fungi (Mycena s.s.) driven by repeated elements and novel gene families across ecological guilds.</title>
        <authorList>
            <consortium name="Lawrence Berkeley National Laboratory"/>
            <person name="Harder C.B."/>
            <person name="Miyauchi S."/>
            <person name="Viragh M."/>
            <person name="Kuo A."/>
            <person name="Thoen E."/>
            <person name="Andreopoulos B."/>
            <person name="Lu D."/>
            <person name="Skrede I."/>
            <person name="Drula E."/>
            <person name="Henrissat B."/>
            <person name="Morin E."/>
            <person name="Kohler A."/>
            <person name="Barry K."/>
            <person name="LaButti K."/>
            <person name="Morin E."/>
            <person name="Salamov A."/>
            <person name="Lipzen A."/>
            <person name="Mereny Z."/>
            <person name="Hegedus B."/>
            <person name="Baldrian P."/>
            <person name="Stursova M."/>
            <person name="Weitz H."/>
            <person name="Taylor A."/>
            <person name="Grigoriev I.V."/>
            <person name="Nagy L.G."/>
            <person name="Martin F."/>
            <person name="Kauserud H."/>
        </authorList>
    </citation>
    <scope>NUCLEOTIDE SEQUENCE</scope>
    <source>
        <strain evidence="1">CBHHK200</strain>
    </source>
</reference>
<accession>A0AAD6S941</accession>
<sequence length="117" mass="13043">MPRQPSITQARLNNISKCVAITANTFDVLVDTLKASGLEAISKTIQSLLRLAQTIKQDKNECAELIEHTHELLNAIIMVYIKSDTGAELPPSTLNQIVKFTEYLYTLSPFTLLTPRI</sequence>
<dbReference type="Proteomes" id="UP001218188">
    <property type="component" value="Unassembled WGS sequence"/>
</dbReference>
<evidence type="ECO:0000313" key="2">
    <source>
        <dbReference type="Proteomes" id="UP001218188"/>
    </source>
</evidence>